<organism evidence="4 5">
    <name type="scientific">Chanos chanos</name>
    <name type="common">Milkfish</name>
    <name type="synonym">Mugil chanos</name>
    <dbReference type="NCBI Taxonomy" id="29144"/>
    <lineage>
        <taxon>Eukaryota</taxon>
        <taxon>Metazoa</taxon>
        <taxon>Chordata</taxon>
        <taxon>Craniata</taxon>
        <taxon>Vertebrata</taxon>
        <taxon>Euteleostomi</taxon>
        <taxon>Actinopterygii</taxon>
        <taxon>Neopterygii</taxon>
        <taxon>Teleostei</taxon>
        <taxon>Ostariophysi</taxon>
        <taxon>Gonorynchiformes</taxon>
        <taxon>Chanidae</taxon>
        <taxon>Chanos</taxon>
    </lineage>
</organism>
<dbReference type="InParanoid" id="A0A6J2WJB0"/>
<evidence type="ECO:0000256" key="2">
    <source>
        <dbReference type="SAM" id="Phobius"/>
    </source>
</evidence>
<feature type="region of interest" description="Disordered" evidence="1">
    <location>
        <begin position="248"/>
        <end position="292"/>
    </location>
</feature>
<feature type="transmembrane region" description="Helical" evidence="2">
    <location>
        <begin position="361"/>
        <end position="386"/>
    </location>
</feature>
<name>A0A6J2WJB0_CHACN</name>
<evidence type="ECO:0000313" key="4">
    <source>
        <dbReference type="Proteomes" id="UP000504632"/>
    </source>
</evidence>
<accession>A0A6J2WJB0</accession>
<dbReference type="GO" id="GO:0048858">
    <property type="term" value="P:cell projection morphogenesis"/>
    <property type="evidence" value="ECO:0007669"/>
    <property type="project" value="TreeGrafter"/>
</dbReference>
<dbReference type="OrthoDB" id="9935774at2759"/>
<keyword evidence="2" id="KW-1133">Transmembrane helix</keyword>
<dbReference type="PANTHER" id="PTHR15381">
    <property type="entry name" value="CHONDROITIN SULFATE PROTEOGLYCAN 5 -RELATED"/>
    <property type="match status" value="1"/>
</dbReference>
<evidence type="ECO:0000259" key="3">
    <source>
        <dbReference type="Pfam" id="PF06567"/>
    </source>
</evidence>
<dbReference type="Pfam" id="PF06567">
    <property type="entry name" value="Neural_ProG_Cyt"/>
    <property type="match status" value="1"/>
</dbReference>
<feature type="compositionally biased region" description="Low complexity" evidence="1">
    <location>
        <begin position="57"/>
        <end position="78"/>
    </location>
</feature>
<evidence type="ECO:0000256" key="1">
    <source>
        <dbReference type="SAM" id="MobiDB-lite"/>
    </source>
</evidence>
<keyword evidence="4" id="KW-1185">Reference proteome</keyword>
<dbReference type="Proteomes" id="UP000504632">
    <property type="component" value="Chromosome 12"/>
</dbReference>
<feature type="region of interest" description="Disordered" evidence="1">
    <location>
        <begin position="57"/>
        <end position="140"/>
    </location>
</feature>
<dbReference type="InterPro" id="IPR009505">
    <property type="entry name" value="Neural_ProG_Cyt"/>
</dbReference>
<proteinExistence type="predicted"/>
<dbReference type="GO" id="GO:0045202">
    <property type="term" value="C:synapse"/>
    <property type="evidence" value="ECO:0007669"/>
    <property type="project" value="TreeGrafter"/>
</dbReference>
<evidence type="ECO:0000313" key="5">
    <source>
        <dbReference type="RefSeq" id="XP_030644479.1"/>
    </source>
</evidence>
<feature type="domain" description="Neural chondroitin sulphate proteoglycan cytoplasmic" evidence="3">
    <location>
        <begin position="389"/>
        <end position="506"/>
    </location>
</feature>
<keyword evidence="2" id="KW-0812">Transmembrane</keyword>
<gene>
    <name evidence="5" type="primary">cspg5b</name>
</gene>
<protein>
    <submittedName>
        <fullName evidence="5">Chondroitin sulfate proteoglycan 5b</fullName>
    </submittedName>
</protein>
<dbReference type="AlphaFoldDB" id="A0A6J2WJB0"/>
<reference evidence="5" key="1">
    <citation type="submission" date="2025-08" db="UniProtKB">
        <authorList>
            <consortium name="RefSeq"/>
        </authorList>
    </citation>
    <scope>IDENTIFICATION</scope>
</reference>
<dbReference type="PANTHER" id="PTHR15381:SF1">
    <property type="entry name" value="CHONDROITIN SULFATE PROTEOGLYCAN 5"/>
    <property type="match status" value="1"/>
</dbReference>
<keyword evidence="2" id="KW-0472">Membrane</keyword>
<dbReference type="GeneID" id="115824902"/>
<dbReference type="CTD" id="559358"/>
<feature type="compositionally biased region" description="Basic and acidic residues" evidence="1">
    <location>
        <begin position="110"/>
        <end position="120"/>
    </location>
</feature>
<sequence>MGLKDVTASPGLTMFYSVPQLTARFGHRVNANTIFSSPPVEAQWSKRNSIQLHHGGSVVANSTDSNSSSLSTTAVKSLQRGHVPRGQDETGSGASAEGGGGNRLGITHDANPDSAEREHLIGPPLGAGLPTWPGRRPPSWARLDFQEEDQEEDSAPRWRSAILKPDGTVLHAEDLQVQSPPAAETSLPFSQADSSPALAVRLHSDSVVQQNFNNDQLPVPPRPQELQGGDPTSWTLSDFYDYLSPDYSTTEVLPDEDPPTTVDMADENMVPAAGSNSRSRVRDDGASGGSDSGGFPGSDGCALGYTRSNATCRSLCEVFSGYCFNGGQCYLVEGIGAFCRCNVQEYMWNKGSRCESVITDFQVMCIAVGGASVMLLLLFMVIVFFAKRLHLLKAENRRLRRRSKYRPQSEQLNDNFSLSTIAEGSQANVRTQCDSLPNLSHESTLGYYDNIACQEDCAKLEEPVKSPPSKEDESLIIQNSVTPTHENDKVGGEDNADEVISLQNNMV</sequence>
<dbReference type="RefSeq" id="XP_030644479.1">
    <property type="nucleotide sequence ID" value="XM_030788619.1"/>
</dbReference>